<dbReference type="AlphaFoldDB" id="A0A161SHG1"/>
<proteinExistence type="predicted"/>
<name>A0A161SHG1_9NEIS</name>
<dbReference type="OrthoDB" id="8604580at2"/>
<dbReference type="EMBL" id="LQQU01000016">
    <property type="protein sequence ID" value="KZE33180.1"/>
    <property type="molecule type" value="Genomic_DNA"/>
</dbReference>
<comment type="caution">
    <text evidence="2">The sequence shown here is derived from an EMBL/GenBank/DDBJ whole genome shotgun (WGS) entry which is preliminary data.</text>
</comment>
<keyword evidence="1" id="KW-0472">Membrane</keyword>
<dbReference type="Pfam" id="PF05545">
    <property type="entry name" value="FixQ"/>
    <property type="match status" value="1"/>
</dbReference>
<evidence type="ECO:0000313" key="3">
    <source>
        <dbReference type="Proteomes" id="UP000076625"/>
    </source>
</evidence>
<organism evidence="2 3">
    <name type="scientific">Crenobacter luteus</name>
    <dbReference type="NCBI Taxonomy" id="1452487"/>
    <lineage>
        <taxon>Bacteria</taxon>
        <taxon>Pseudomonadati</taxon>
        <taxon>Pseudomonadota</taxon>
        <taxon>Betaproteobacteria</taxon>
        <taxon>Neisseriales</taxon>
        <taxon>Neisseriaceae</taxon>
        <taxon>Crenobacter</taxon>
    </lineage>
</organism>
<protein>
    <submittedName>
        <fullName evidence="2">Cytochrome C oxidase Cbb3</fullName>
    </submittedName>
</protein>
<dbReference type="STRING" id="1452487.AVW16_09265"/>
<accession>A0A161SHG1</accession>
<keyword evidence="1" id="KW-1133">Transmembrane helix</keyword>
<keyword evidence="1" id="KW-0812">Transmembrane</keyword>
<evidence type="ECO:0000256" key="1">
    <source>
        <dbReference type="SAM" id="Phobius"/>
    </source>
</evidence>
<keyword evidence="3" id="KW-1185">Reference proteome</keyword>
<dbReference type="InterPro" id="IPR008621">
    <property type="entry name" value="Cbb3-typ_cyt_oxidase_comp"/>
</dbReference>
<evidence type="ECO:0000313" key="2">
    <source>
        <dbReference type="EMBL" id="KZE33180.1"/>
    </source>
</evidence>
<feature type="transmembrane region" description="Helical" evidence="1">
    <location>
        <begin position="6"/>
        <end position="27"/>
    </location>
</feature>
<dbReference type="RefSeq" id="WP_066611307.1">
    <property type="nucleotide sequence ID" value="NZ_LQQU01000016.1"/>
</dbReference>
<reference evidence="3" key="1">
    <citation type="submission" date="2016-01" db="EMBL/GenBank/DDBJ databases">
        <title>Draft genome of Chromobacterium sp. F49.</title>
        <authorList>
            <person name="Hong K.W."/>
        </authorList>
    </citation>
    <scope>NUCLEOTIDE SEQUENCE [LARGE SCALE GENOMIC DNA]</scope>
    <source>
        <strain evidence="3">CN10</strain>
    </source>
</reference>
<sequence length="62" mass="6780">MDWSSYGHSAFTVFCLVSFAVILIGAYSKRAKTRYDEAANLPFLGDEDEAAQFRAAANGAKE</sequence>
<gene>
    <name evidence="2" type="ORF">AVW16_09265</name>
</gene>
<dbReference type="Proteomes" id="UP000076625">
    <property type="component" value="Unassembled WGS sequence"/>
</dbReference>